<comment type="caution">
    <text evidence="1">The sequence shown here is derived from an EMBL/GenBank/DDBJ whole genome shotgun (WGS) entry which is preliminary data.</text>
</comment>
<evidence type="ECO:0000313" key="1">
    <source>
        <dbReference type="EMBL" id="TKI84809.1"/>
    </source>
</evidence>
<reference evidence="1 2" key="1">
    <citation type="journal article" date="2019" name="Environ. Microbiol.">
        <title>An active ?-lactamase is a part of an orchestrated cell wall stress resistance network of Bacillus subtilis and related rhizosphere species.</title>
        <authorList>
            <person name="Bucher T."/>
            <person name="Keren-Paz A."/>
            <person name="Hausser J."/>
            <person name="Olender T."/>
            <person name="Cytryn E."/>
            <person name="Kolodkin-Gal I."/>
        </authorList>
    </citation>
    <scope>NUCLEOTIDE SEQUENCE [LARGE SCALE GENOMIC DNA]</scope>
    <source>
        <strain evidence="1 2">I186</strain>
    </source>
</reference>
<name>A0A4U3ABK4_BACMY</name>
<dbReference type="EMBL" id="SZOD01000270">
    <property type="protein sequence ID" value="TKI84809.1"/>
    <property type="molecule type" value="Genomic_DNA"/>
</dbReference>
<gene>
    <name evidence="1" type="ORF">FC701_12455</name>
</gene>
<protein>
    <submittedName>
        <fullName evidence="1">STAS/SEC14 domain-containing protein</fullName>
    </submittedName>
</protein>
<proteinExistence type="predicted"/>
<feature type="non-terminal residue" evidence="1">
    <location>
        <position position="48"/>
    </location>
</feature>
<evidence type="ECO:0000313" key="2">
    <source>
        <dbReference type="Proteomes" id="UP000305524"/>
    </source>
</evidence>
<organism evidence="1 2">
    <name type="scientific">Bacillus mycoides</name>
    <dbReference type="NCBI Taxonomy" id="1405"/>
    <lineage>
        <taxon>Bacteria</taxon>
        <taxon>Bacillati</taxon>
        <taxon>Bacillota</taxon>
        <taxon>Bacilli</taxon>
        <taxon>Bacillales</taxon>
        <taxon>Bacillaceae</taxon>
        <taxon>Bacillus</taxon>
        <taxon>Bacillus cereus group</taxon>
    </lineage>
</organism>
<sequence>MRYFRIIVTKGDDSKLSKLNISTTVSGDIIVTHLIGKIKTDDVYEWFN</sequence>
<dbReference type="AlphaFoldDB" id="A0A4U3ABK4"/>
<dbReference type="Proteomes" id="UP000305524">
    <property type="component" value="Unassembled WGS sequence"/>
</dbReference>
<accession>A0A4U3ABK4</accession>